<gene>
    <name evidence="1" type="ORF">WNY59_13855</name>
</gene>
<dbReference type="RefSeq" id="WP_342848933.1">
    <property type="nucleotide sequence ID" value="NZ_JBBMQO010000008.1"/>
</dbReference>
<comment type="caution">
    <text evidence="1">The sequence shown here is derived from an EMBL/GenBank/DDBJ whole genome shotgun (WGS) entry which is preliminary data.</text>
</comment>
<keyword evidence="2" id="KW-1185">Reference proteome</keyword>
<organism evidence="1 2">
    <name type="scientific">Ahrensia kielensis</name>
    <dbReference type="NCBI Taxonomy" id="76980"/>
    <lineage>
        <taxon>Bacteria</taxon>
        <taxon>Pseudomonadati</taxon>
        <taxon>Pseudomonadota</taxon>
        <taxon>Alphaproteobacteria</taxon>
        <taxon>Hyphomicrobiales</taxon>
        <taxon>Ahrensiaceae</taxon>
        <taxon>Ahrensia</taxon>
    </lineage>
</organism>
<name>A0ABU9T953_9HYPH</name>
<accession>A0ABU9T953</accession>
<sequence>MPEVVDGYPDRILPKNEEATKELKKRTLTNLYNMRQAWLDFAHKALDQAVAEAYGWGEEWSDIRLNEDEILSRLFKLNQKRADAEAKYKDHGKEVV</sequence>
<dbReference type="Proteomes" id="UP001477870">
    <property type="component" value="Unassembled WGS sequence"/>
</dbReference>
<proteinExistence type="predicted"/>
<reference evidence="1 2" key="1">
    <citation type="submission" date="2024-03" db="EMBL/GenBank/DDBJ databases">
        <title>Community enrichment and isolation of bacterial strains for fucoidan degradation.</title>
        <authorList>
            <person name="Sichert A."/>
        </authorList>
    </citation>
    <scope>NUCLEOTIDE SEQUENCE [LARGE SCALE GENOMIC DNA]</scope>
    <source>
        <strain evidence="1 2">AS62</strain>
    </source>
</reference>
<evidence type="ECO:0000313" key="2">
    <source>
        <dbReference type="Proteomes" id="UP001477870"/>
    </source>
</evidence>
<dbReference type="EMBL" id="JBBMQO010000008">
    <property type="protein sequence ID" value="MEM5502674.1"/>
    <property type="molecule type" value="Genomic_DNA"/>
</dbReference>
<protein>
    <submittedName>
        <fullName evidence="1">Uncharacterized protein</fullName>
    </submittedName>
</protein>
<evidence type="ECO:0000313" key="1">
    <source>
        <dbReference type="EMBL" id="MEM5502674.1"/>
    </source>
</evidence>